<sequence length="966" mass="103480">MAERTVKKELDGQTDLSNCTITVHWTLHTRQNSPQWPELFLMALQYNSELFEQLYPGGSDVHQRLRDILPVFVYGQIALAPPAPFFAALNTRIPPSEARYTRSCAAWERRGQVHRGLSGFGTYTFALKPMAVIPITPRDENGSHRASGSFPLGVFIVTHDGSPTVVGCNRGLDRGHSKVGRLCRRSGGLVGCHLSGHNVSTASAGAVPTVHRGANSCLTQVSRGPMEQAGGTSLPGVASKAKPDQDESALQEEPLQIPSRADGSDAQKKPKRKLFPVIVILTILGFLLALLPKLTDPAKKPVEQPKPEPIPGEEAPVSSGEELEPGQPEYGPSKGRPSGERPVLPTGDEDKESPKRRTPTPLPDFQPPDTPPIPPPRLHTKREDTPSPGDESPSEGGPVPHGVKPPPRGKFPPIIIPLPTDDGEEPPSPPERPIPAERKKRPSVGGAGPLSPGHPTGEQAPEQTPTPSPWGEEEELYPPGTGPAGPEPPALPTLPPAGPTGFEEQPLQPGDEGFGPEDQGGYDAWEDEEGYGDEGGVETPPTAPATEPEDQHLPQFPGASGYGSAGEEGEMSEEEGEQTPSPAPATEPQDQYPPQFPGASGAESADEEDEEGSGDEEGVQTPPTAPETEPQDQYPPQFPGASGAESADEEGEQEIGEEDVQTPPTAPTIKEPEFGPGEGKPSAAEGEGGKPESTETAPRKPDAQTSGEGDPEKPEEKPPSKAPDEEDEFELPDRYGEPVEPWSREEALQTPFILQLGGERFGNMGKVPTEEFQKVLKLSEGDPSDEVPTDVGPILKDSLRAILPGNSADLPSLEHYCERLQASTHDSSFAKGGRKGMDRLGERKETKPFLDLDPSELLTVHAIRVITVVLLTSSKRAPHREYLVPPQVPEVGFPVELETREDDLPVRDADLTAQFFHPPDVYIAHCGGLLRSASFGMAPRRHKVGDACAGDCASRLNLDTPLLVWP</sequence>
<evidence type="ECO:0000256" key="2">
    <source>
        <dbReference type="SAM" id="Phobius"/>
    </source>
</evidence>
<feature type="compositionally biased region" description="Acidic residues" evidence="1">
    <location>
        <begin position="604"/>
        <end position="618"/>
    </location>
</feature>
<proteinExistence type="predicted"/>
<feature type="region of interest" description="Disordered" evidence="1">
    <location>
        <begin position="299"/>
        <end position="746"/>
    </location>
</feature>
<feature type="compositionally biased region" description="Basic and acidic residues" evidence="1">
    <location>
        <begin position="731"/>
        <end position="746"/>
    </location>
</feature>
<dbReference type="VEuPathDB" id="ToxoDB:EAH_00024560"/>
<feature type="compositionally biased region" description="Pro residues" evidence="1">
    <location>
        <begin position="403"/>
        <end position="416"/>
    </location>
</feature>
<keyword evidence="2" id="KW-0812">Transmembrane</keyword>
<keyword evidence="4" id="KW-1185">Reference proteome</keyword>
<reference evidence="3" key="1">
    <citation type="submission" date="2013-10" db="EMBL/GenBank/DDBJ databases">
        <title>Genomic analysis of the causative agents of coccidiosis in chickens.</title>
        <authorList>
            <person name="Reid A.J."/>
            <person name="Blake D."/>
            <person name="Billington K."/>
            <person name="Browne H."/>
            <person name="Dunn M."/>
            <person name="Hung S."/>
            <person name="Kawahara F."/>
            <person name="Miranda-Saavedra D."/>
            <person name="Mourier T."/>
            <person name="Nagra H."/>
            <person name="Otto T.D."/>
            <person name="Rawlings N."/>
            <person name="Sanchez A."/>
            <person name="Sanders M."/>
            <person name="Subramaniam C."/>
            <person name="Tay Y."/>
            <person name="Dear P."/>
            <person name="Doerig C."/>
            <person name="Gruber A."/>
            <person name="Parkinson J."/>
            <person name="Shirley M."/>
            <person name="Wan K.L."/>
            <person name="Berriman M."/>
            <person name="Tomley F."/>
            <person name="Pain A."/>
        </authorList>
    </citation>
    <scope>NUCLEOTIDE SEQUENCE</scope>
    <source>
        <strain evidence="3">Houghton</strain>
    </source>
</reference>
<feature type="compositionally biased region" description="Acidic residues" evidence="1">
    <location>
        <begin position="646"/>
        <end position="660"/>
    </location>
</feature>
<accession>U6GP63</accession>
<evidence type="ECO:0000313" key="3">
    <source>
        <dbReference type="EMBL" id="CDI81980.1"/>
    </source>
</evidence>
<dbReference type="EMBL" id="HG671942">
    <property type="protein sequence ID" value="CDI81980.1"/>
    <property type="molecule type" value="Genomic_DNA"/>
</dbReference>
<dbReference type="OMA" id="DQYPPQF"/>
<reference evidence="3" key="2">
    <citation type="submission" date="2013-10" db="EMBL/GenBank/DDBJ databases">
        <authorList>
            <person name="Aslett M."/>
        </authorList>
    </citation>
    <scope>NUCLEOTIDE SEQUENCE</scope>
    <source>
        <strain evidence="3">Houghton</strain>
    </source>
</reference>
<feature type="compositionally biased region" description="Low complexity" evidence="1">
    <location>
        <begin position="537"/>
        <end position="546"/>
    </location>
</feature>
<dbReference type="AlphaFoldDB" id="U6GP63"/>
<feature type="compositionally biased region" description="Pro residues" evidence="1">
    <location>
        <begin position="360"/>
        <end position="377"/>
    </location>
</feature>
<protein>
    <submittedName>
        <fullName evidence="3">Uncharacterized protein</fullName>
    </submittedName>
</protein>
<name>U6GP63_EIMAC</name>
<feature type="compositionally biased region" description="Basic and acidic residues" evidence="1">
    <location>
        <begin position="687"/>
        <end position="702"/>
    </location>
</feature>
<feature type="compositionally biased region" description="Acidic residues" evidence="1">
    <location>
        <begin position="524"/>
        <end position="536"/>
    </location>
</feature>
<feature type="region of interest" description="Disordered" evidence="1">
    <location>
        <begin position="223"/>
        <end position="269"/>
    </location>
</feature>
<evidence type="ECO:0000313" key="4">
    <source>
        <dbReference type="Proteomes" id="UP000018050"/>
    </source>
</evidence>
<gene>
    <name evidence="3" type="ORF">EAH_00024560</name>
</gene>
<dbReference type="GeneID" id="25270526"/>
<keyword evidence="2" id="KW-1133">Transmembrane helix</keyword>
<feature type="compositionally biased region" description="Pro residues" evidence="1">
    <location>
        <begin position="485"/>
        <end position="498"/>
    </location>
</feature>
<organism evidence="3 4">
    <name type="scientific">Eimeria acervulina</name>
    <name type="common">Coccidian parasite</name>
    <dbReference type="NCBI Taxonomy" id="5801"/>
    <lineage>
        <taxon>Eukaryota</taxon>
        <taxon>Sar</taxon>
        <taxon>Alveolata</taxon>
        <taxon>Apicomplexa</taxon>
        <taxon>Conoidasida</taxon>
        <taxon>Coccidia</taxon>
        <taxon>Eucoccidiorida</taxon>
        <taxon>Eimeriorina</taxon>
        <taxon>Eimeriidae</taxon>
        <taxon>Eimeria</taxon>
    </lineage>
</organism>
<feature type="compositionally biased region" description="Basic and acidic residues" evidence="1">
    <location>
        <begin position="710"/>
        <end position="723"/>
    </location>
</feature>
<evidence type="ECO:0000256" key="1">
    <source>
        <dbReference type="SAM" id="MobiDB-lite"/>
    </source>
</evidence>
<keyword evidence="2" id="KW-0472">Membrane</keyword>
<dbReference type="RefSeq" id="XP_013248463.1">
    <property type="nucleotide sequence ID" value="XM_013393009.1"/>
</dbReference>
<feature type="transmembrane region" description="Helical" evidence="2">
    <location>
        <begin position="274"/>
        <end position="291"/>
    </location>
</feature>
<dbReference type="Proteomes" id="UP000018050">
    <property type="component" value="Unassembled WGS sequence"/>
</dbReference>
<feature type="compositionally biased region" description="Acidic residues" evidence="1">
    <location>
        <begin position="567"/>
        <end position="577"/>
    </location>
</feature>